<dbReference type="PANTHER" id="PTHR30388">
    <property type="entry name" value="ALDEHYDE OXIDOREDUCTASE MOLYBDENUM COFACTOR ASSEMBLY PROTEIN"/>
    <property type="match status" value="1"/>
</dbReference>
<dbReference type="InterPro" id="IPR036291">
    <property type="entry name" value="NAD(P)-bd_dom_sf"/>
</dbReference>
<dbReference type="Gene3D" id="3.40.50.720">
    <property type="entry name" value="NAD(P)-binding Rossmann-like Domain"/>
    <property type="match status" value="1"/>
</dbReference>
<dbReference type="InterPro" id="IPR027051">
    <property type="entry name" value="XdhC_Rossmann_dom"/>
</dbReference>
<feature type="domain" description="XdhC- CoxI" evidence="1">
    <location>
        <begin position="46"/>
        <end position="109"/>
    </location>
</feature>
<dbReference type="InterPro" id="IPR052698">
    <property type="entry name" value="MoCofactor_Util/Proc"/>
</dbReference>
<gene>
    <name evidence="3" type="ORF">BECKTUN1418D_GA0071000_103718</name>
</gene>
<protein>
    <submittedName>
        <fullName evidence="3">Xanthine dehydrogenase accessory factor</fullName>
    </submittedName>
</protein>
<feature type="domain" description="XdhC Rossmann" evidence="2">
    <location>
        <begin position="207"/>
        <end position="344"/>
    </location>
</feature>
<evidence type="ECO:0000313" key="3">
    <source>
        <dbReference type="EMBL" id="VFK55797.1"/>
    </source>
</evidence>
<dbReference type="Pfam" id="PF02625">
    <property type="entry name" value="XdhC_CoxI"/>
    <property type="match status" value="1"/>
</dbReference>
<dbReference type="PANTHER" id="PTHR30388:SF6">
    <property type="entry name" value="XANTHINE DEHYDROGENASE SUBUNIT A-RELATED"/>
    <property type="match status" value="1"/>
</dbReference>
<dbReference type="InterPro" id="IPR003777">
    <property type="entry name" value="XdhC_CoxI"/>
</dbReference>
<organism evidence="3">
    <name type="scientific">Candidatus Kentrum sp. TUN</name>
    <dbReference type="NCBI Taxonomy" id="2126343"/>
    <lineage>
        <taxon>Bacteria</taxon>
        <taxon>Pseudomonadati</taxon>
        <taxon>Pseudomonadota</taxon>
        <taxon>Gammaproteobacteria</taxon>
        <taxon>Candidatus Kentrum</taxon>
    </lineage>
</organism>
<dbReference type="SUPFAM" id="SSF51735">
    <property type="entry name" value="NAD(P)-binding Rossmann-fold domains"/>
    <property type="match status" value="1"/>
</dbReference>
<proteinExistence type="predicted"/>
<evidence type="ECO:0000259" key="1">
    <source>
        <dbReference type="Pfam" id="PF02625"/>
    </source>
</evidence>
<sequence>MFVVLTFALKKIEVGFFRAIGLLLRPNRSTIRMKDQNTWQLTNDCLRKDIPMALLIVAQSHGSTPGRAGFKMAVAGDGRLAGTIGGGIVEQAFVRQARERLKNGDPAPLLQRQVHDHEAETDHSGMICGGEQTIVLYPCRKTDLAVIQHIIEYLMEPSGNRERGILRLSPSGLSFLPDRRNSENHRFRSKENQWLYEENIDPANTAYIIGGGHVGQALTRVLAMLDFHIVILDERADIDTPHTCEKILVSYGDIKRHIPDGDRNYVVIMTPNHKADKQVLEQLLDKKLRYLGMMGSARKVNETFGQLRDEGIPPGKLQGVHAPIGLPIKSHTPAEIAISIAAEIISVRTC</sequence>
<dbReference type="AlphaFoldDB" id="A0A450ZPU4"/>
<dbReference type="EMBL" id="CAADFX010000037">
    <property type="protein sequence ID" value="VFK55797.1"/>
    <property type="molecule type" value="Genomic_DNA"/>
</dbReference>
<reference evidence="3" key="1">
    <citation type="submission" date="2019-02" db="EMBL/GenBank/DDBJ databases">
        <authorList>
            <person name="Gruber-Vodicka R. H."/>
            <person name="Seah K. B. B."/>
        </authorList>
    </citation>
    <scope>NUCLEOTIDE SEQUENCE</scope>
    <source>
        <strain evidence="3">BECK_BY1</strain>
    </source>
</reference>
<accession>A0A450ZPU4</accession>
<name>A0A450ZPU4_9GAMM</name>
<evidence type="ECO:0000259" key="2">
    <source>
        <dbReference type="Pfam" id="PF13478"/>
    </source>
</evidence>
<dbReference type="Pfam" id="PF13478">
    <property type="entry name" value="XdhC_C"/>
    <property type="match status" value="1"/>
</dbReference>